<dbReference type="PROSITE" id="PS50975">
    <property type="entry name" value="ATP_GRASP"/>
    <property type="match status" value="1"/>
</dbReference>
<organism evidence="3 4">
    <name type="scientific">Aspergillus sydowii CBS 593.65</name>
    <dbReference type="NCBI Taxonomy" id="1036612"/>
    <lineage>
        <taxon>Eukaryota</taxon>
        <taxon>Fungi</taxon>
        <taxon>Dikarya</taxon>
        <taxon>Ascomycota</taxon>
        <taxon>Pezizomycotina</taxon>
        <taxon>Eurotiomycetes</taxon>
        <taxon>Eurotiomycetidae</taxon>
        <taxon>Eurotiales</taxon>
        <taxon>Aspergillaceae</taxon>
        <taxon>Aspergillus</taxon>
        <taxon>Aspergillus subgen. Nidulantes</taxon>
    </lineage>
</organism>
<dbReference type="InterPro" id="IPR053269">
    <property type="entry name" value="Asp-Met_ligase"/>
</dbReference>
<evidence type="ECO:0000259" key="2">
    <source>
        <dbReference type="PROSITE" id="PS50975"/>
    </source>
</evidence>
<dbReference type="EMBL" id="KV878586">
    <property type="protein sequence ID" value="OJJ59159.1"/>
    <property type="molecule type" value="Genomic_DNA"/>
</dbReference>
<accession>A0A1L9TIB8</accession>
<dbReference type="Proteomes" id="UP000184356">
    <property type="component" value="Unassembled WGS sequence"/>
</dbReference>
<sequence length="480" mass="53205">MAPTSTVSLDYTLRDLYSENNDSDPNLVLVYYPLDFKYNPHGSLTKFIYGYKLQQGNEEGASAIERSLYPQRTAFSAGQMPVVVLDFASSHRGKETEDSMCQQVTDAQALRRHVDFHRTYSQLPREQQPSLTFASNLKGIPLDAGAQISVQLPTDCLSNLPHLINPETHYEILSKRGLALSGLPTPRSEVIDTCLTSSDDPVLSAKEVSRMINSIEKRQLPFMIKLPQSLGGRGAFAVATEAERNEVKTALTAGLSEMLHGLNEFNHHLYPCSIVLQDLIPGSTVALAFFVSKTGHARFTSCSEQLFDEHGRWIGGMIAYKQQEQLRATFHPIMEKAATFLHGKGYYGPAGVDIITDERSGEHLIIDLNVRVTGSFHLGPLRGNFTERGLYEAAGIKVEFRCSRDVFEARFADEMRKGSMIVNGWFHDESSGLSHAAITIGARDSEELKEYLEHVRAVGAQPDESLAFQGPPVPGLKAKW</sequence>
<dbReference type="InterPro" id="IPR011761">
    <property type="entry name" value="ATP-grasp"/>
</dbReference>
<gene>
    <name evidence="3" type="ORF">ASPSYDRAFT_151108</name>
</gene>
<name>A0A1L9TIB8_9EURO</name>
<dbReference type="GeneID" id="63758144"/>
<dbReference type="PANTHER" id="PTHR37018">
    <property type="entry name" value="CULTURE SPECIFIC PROTEIN, PUTATIVE (AFU_ORTHOLOGUE AFUA_2G00130)-RELATED"/>
    <property type="match status" value="1"/>
</dbReference>
<dbReference type="Pfam" id="PF02655">
    <property type="entry name" value="ATP-grasp_3"/>
    <property type="match status" value="1"/>
</dbReference>
<dbReference type="SUPFAM" id="SSF56059">
    <property type="entry name" value="Glutathione synthetase ATP-binding domain-like"/>
    <property type="match status" value="1"/>
</dbReference>
<feature type="domain" description="ATP-grasp" evidence="2">
    <location>
        <begin position="175"/>
        <end position="407"/>
    </location>
</feature>
<dbReference type="STRING" id="1036612.A0A1L9TIB8"/>
<evidence type="ECO:0000256" key="1">
    <source>
        <dbReference type="PROSITE-ProRule" id="PRU00409"/>
    </source>
</evidence>
<dbReference type="PANTHER" id="PTHR37018:SF1">
    <property type="entry name" value="CULTURE SPECIFIC PROTEIN, PUTATIVE (AFU_ORTHOLOGUE AFUA_2G00130)-RELATED"/>
    <property type="match status" value="1"/>
</dbReference>
<reference evidence="4" key="1">
    <citation type="journal article" date="2017" name="Genome Biol.">
        <title>Comparative genomics reveals high biological diversity and specific adaptations in the industrially and medically important fungal genus Aspergillus.</title>
        <authorList>
            <person name="de Vries R.P."/>
            <person name="Riley R."/>
            <person name="Wiebenga A."/>
            <person name="Aguilar-Osorio G."/>
            <person name="Amillis S."/>
            <person name="Uchima C.A."/>
            <person name="Anderluh G."/>
            <person name="Asadollahi M."/>
            <person name="Askin M."/>
            <person name="Barry K."/>
            <person name="Battaglia E."/>
            <person name="Bayram O."/>
            <person name="Benocci T."/>
            <person name="Braus-Stromeyer S.A."/>
            <person name="Caldana C."/>
            <person name="Canovas D."/>
            <person name="Cerqueira G.C."/>
            <person name="Chen F."/>
            <person name="Chen W."/>
            <person name="Choi C."/>
            <person name="Clum A."/>
            <person name="Dos Santos R.A."/>
            <person name="Damasio A.R."/>
            <person name="Diallinas G."/>
            <person name="Emri T."/>
            <person name="Fekete E."/>
            <person name="Flipphi M."/>
            <person name="Freyberg S."/>
            <person name="Gallo A."/>
            <person name="Gournas C."/>
            <person name="Habgood R."/>
            <person name="Hainaut M."/>
            <person name="Harispe M.L."/>
            <person name="Henrissat B."/>
            <person name="Hilden K.S."/>
            <person name="Hope R."/>
            <person name="Hossain A."/>
            <person name="Karabika E."/>
            <person name="Karaffa L."/>
            <person name="Karanyi Z."/>
            <person name="Krasevec N."/>
            <person name="Kuo A."/>
            <person name="Kusch H."/>
            <person name="LaButti K."/>
            <person name="Lagendijk E.L."/>
            <person name="Lapidus A."/>
            <person name="Levasseur A."/>
            <person name="Lindquist E."/>
            <person name="Lipzen A."/>
            <person name="Logrieco A.F."/>
            <person name="MacCabe A."/>
            <person name="Maekelae M.R."/>
            <person name="Malavazi I."/>
            <person name="Melin P."/>
            <person name="Meyer V."/>
            <person name="Mielnichuk N."/>
            <person name="Miskei M."/>
            <person name="Molnar A.P."/>
            <person name="Mule G."/>
            <person name="Ngan C.Y."/>
            <person name="Orejas M."/>
            <person name="Orosz E."/>
            <person name="Ouedraogo J.P."/>
            <person name="Overkamp K.M."/>
            <person name="Park H.-S."/>
            <person name="Perrone G."/>
            <person name="Piumi F."/>
            <person name="Punt P.J."/>
            <person name="Ram A.F."/>
            <person name="Ramon A."/>
            <person name="Rauscher S."/>
            <person name="Record E."/>
            <person name="Riano-Pachon D.M."/>
            <person name="Robert V."/>
            <person name="Roehrig J."/>
            <person name="Ruller R."/>
            <person name="Salamov A."/>
            <person name="Salih N.S."/>
            <person name="Samson R.A."/>
            <person name="Sandor E."/>
            <person name="Sanguinetti M."/>
            <person name="Schuetze T."/>
            <person name="Sepcic K."/>
            <person name="Shelest E."/>
            <person name="Sherlock G."/>
            <person name="Sophianopoulou V."/>
            <person name="Squina F.M."/>
            <person name="Sun H."/>
            <person name="Susca A."/>
            <person name="Todd R.B."/>
            <person name="Tsang A."/>
            <person name="Unkles S.E."/>
            <person name="van de Wiele N."/>
            <person name="van Rossen-Uffink D."/>
            <person name="Oliveira J.V."/>
            <person name="Vesth T.C."/>
            <person name="Visser J."/>
            <person name="Yu J.-H."/>
            <person name="Zhou M."/>
            <person name="Andersen M.R."/>
            <person name="Archer D.B."/>
            <person name="Baker S.E."/>
            <person name="Benoit I."/>
            <person name="Brakhage A.A."/>
            <person name="Braus G.H."/>
            <person name="Fischer R."/>
            <person name="Frisvad J.C."/>
            <person name="Goldman G.H."/>
            <person name="Houbraken J."/>
            <person name="Oakley B."/>
            <person name="Pocsi I."/>
            <person name="Scazzocchio C."/>
            <person name="Seiboth B."/>
            <person name="vanKuyk P.A."/>
            <person name="Wortman J."/>
            <person name="Dyer P.S."/>
            <person name="Grigoriev I.V."/>
        </authorList>
    </citation>
    <scope>NUCLEOTIDE SEQUENCE [LARGE SCALE GENOMIC DNA]</scope>
    <source>
        <strain evidence="4">CBS 593.65</strain>
    </source>
</reference>
<dbReference type="RefSeq" id="XP_040702965.1">
    <property type="nucleotide sequence ID" value="XM_040842071.1"/>
</dbReference>
<dbReference type="OrthoDB" id="5946236at2759"/>
<dbReference type="Gene3D" id="3.30.470.20">
    <property type="entry name" value="ATP-grasp fold, B domain"/>
    <property type="match status" value="1"/>
</dbReference>
<dbReference type="VEuPathDB" id="FungiDB:ASPSYDRAFT_151108"/>
<dbReference type="InterPro" id="IPR003806">
    <property type="entry name" value="ATP-grasp_PylC-type"/>
</dbReference>
<proteinExistence type="predicted"/>
<keyword evidence="1" id="KW-0547">Nucleotide-binding</keyword>
<keyword evidence="4" id="KW-1185">Reference proteome</keyword>
<dbReference type="GO" id="GO:0046872">
    <property type="term" value="F:metal ion binding"/>
    <property type="evidence" value="ECO:0007669"/>
    <property type="project" value="InterPro"/>
</dbReference>
<evidence type="ECO:0000313" key="4">
    <source>
        <dbReference type="Proteomes" id="UP000184356"/>
    </source>
</evidence>
<dbReference type="GO" id="GO:0005524">
    <property type="term" value="F:ATP binding"/>
    <property type="evidence" value="ECO:0007669"/>
    <property type="project" value="UniProtKB-UniRule"/>
</dbReference>
<protein>
    <recommendedName>
        <fullName evidence="2">ATP-grasp domain-containing protein</fullName>
    </recommendedName>
</protein>
<keyword evidence="1" id="KW-0067">ATP-binding</keyword>
<dbReference type="AlphaFoldDB" id="A0A1L9TIB8"/>
<evidence type="ECO:0000313" key="3">
    <source>
        <dbReference type="EMBL" id="OJJ59159.1"/>
    </source>
</evidence>